<evidence type="ECO:0000313" key="2">
    <source>
        <dbReference type="EMBL" id="MEQ2204476.1"/>
    </source>
</evidence>
<sequence>MLLILVALIYCIPTAGACLQCDRTTRNMHEDFILSAPTVEDQMKLQDICDHAHATQRREARQCWTVSFHGIVSYWENRSTTTPGLLESQETKRSPTV</sequence>
<keyword evidence="3" id="KW-1185">Reference proteome</keyword>
<reference evidence="2 3" key="1">
    <citation type="submission" date="2021-06" db="EMBL/GenBank/DDBJ databases">
        <authorList>
            <person name="Palmer J.M."/>
        </authorList>
    </citation>
    <scope>NUCLEOTIDE SEQUENCE [LARGE SCALE GENOMIC DNA]</scope>
    <source>
        <strain evidence="2 3">XC_2019</strain>
        <tissue evidence="2">Muscle</tissue>
    </source>
</reference>
<feature type="signal peptide" evidence="1">
    <location>
        <begin position="1"/>
        <end position="17"/>
    </location>
</feature>
<evidence type="ECO:0000313" key="3">
    <source>
        <dbReference type="Proteomes" id="UP001434883"/>
    </source>
</evidence>
<feature type="chain" id="PRO_5046277467" description="Secreted protein" evidence="1">
    <location>
        <begin position="18"/>
        <end position="97"/>
    </location>
</feature>
<name>A0ABV0R8V4_9TELE</name>
<keyword evidence="1" id="KW-0732">Signal</keyword>
<dbReference type="Proteomes" id="UP001434883">
    <property type="component" value="Unassembled WGS sequence"/>
</dbReference>
<proteinExistence type="predicted"/>
<evidence type="ECO:0000256" key="1">
    <source>
        <dbReference type="SAM" id="SignalP"/>
    </source>
</evidence>
<protein>
    <recommendedName>
        <fullName evidence="4">Secreted protein</fullName>
    </recommendedName>
</protein>
<organism evidence="2 3">
    <name type="scientific">Xenoophorus captivus</name>
    <dbReference type="NCBI Taxonomy" id="1517983"/>
    <lineage>
        <taxon>Eukaryota</taxon>
        <taxon>Metazoa</taxon>
        <taxon>Chordata</taxon>
        <taxon>Craniata</taxon>
        <taxon>Vertebrata</taxon>
        <taxon>Euteleostomi</taxon>
        <taxon>Actinopterygii</taxon>
        <taxon>Neopterygii</taxon>
        <taxon>Teleostei</taxon>
        <taxon>Neoteleostei</taxon>
        <taxon>Acanthomorphata</taxon>
        <taxon>Ovalentaria</taxon>
        <taxon>Atherinomorphae</taxon>
        <taxon>Cyprinodontiformes</taxon>
        <taxon>Goodeidae</taxon>
        <taxon>Xenoophorus</taxon>
    </lineage>
</organism>
<evidence type="ECO:0008006" key="4">
    <source>
        <dbReference type="Google" id="ProtNLM"/>
    </source>
</evidence>
<comment type="caution">
    <text evidence="2">The sequence shown here is derived from an EMBL/GenBank/DDBJ whole genome shotgun (WGS) entry which is preliminary data.</text>
</comment>
<accession>A0ABV0R8V4</accession>
<dbReference type="EMBL" id="JAHRIN010036451">
    <property type="protein sequence ID" value="MEQ2204476.1"/>
    <property type="molecule type" value="Genomic_DNA"/>
</dbReference>
<gene>
    <name evidence="2" type="ORF">XENOCAPTIV_013661</name>
</gene>